<dbReference type="EMBL" id="QJKJ01004534">
    <property type="protein sequence ID" value="RDX93763.1"/>
    <property type="molecule type" value="Genomic_DNA"/>
</dbReference>
<gene>
    <name evidence="1" type="ORF">CR513_23933</name>
</gene>
<accession>A0A371GTI8</accession>
<protein>
    <recommendedName>
        <fullName evidence="3">Retrotransposon gag domain-containing protein</fullName>
    </recommendedName>
</protein>
<dbReference type="Proteomes" id="UP000257109">
    <property type="component" value="Unassembled WGS sequence"/>
</dbReference>
<dbReference type="OrthoDB" id="1752139at2759"/>
<dbReference type="AlphaFoldDB" id="A0A371GTI8"/>
<evidence type="ECO:0008006" key="3">
    <source>
        <dbReference type="Google" id="ProtNLM"/>
    </source>
</evidence>
<feature type="non-terminal residue" evidence="1">
    <location>
        <position position="1"/>
    </location>
</feature>
<evidence type="ECO:0000313" key="1">
    <source>
        <dbReference type="EMBL" id="RDX93763.1"/>
    </source>
</evidence>
<comment type="caution">
    <text evidence="1">The sequence shown here is derived from an EMBL/GenBank/DDBJ whole genome shotgun (WGS) entry which is preliminary data.</text>
</comment>
<name>A0A371GTI8_MUCPR</name>
<organism evidence="1 2">
    <name type="scientific">Mucuna pruriens</name>
    <name type="common">Velvet bean</name>
    <name type="synonym">Dolichos pruriens</name>
    <dbReference type="NCBI Taxonomy" id="157652"/>
    <lineage>
        <taxon>Eukaryota</taxon>
        <taxon>Viridiplantae</taxon>
        <taxon>Streptophyta</taxon>
        <taxon>Embryophyta</taxon>
        <taxon>Tracheophyta</taxon>
        <taxon>Spermatophyta</taxon>
        <taxon>Magnoliopsida</taxon>
        <taxon>eudicotyledons</taxon>
        <taxon>Gunneridae</taxon>
        <taxon>Pentapetalae</taxon>
        <taxon>rosids</taxon>
        <taxon>fabids</taxon>
        <taxon>Fabales</taxon>
        <taxon>Fabaceae</taxon>
        <taxon>Papilionoideae</taxon>
        <taxon>50 kb inversion clade</taxon>
        <taxon>NPAAA clade</taxon>
        <taxon>indigoferoid/millettioid clade</taxon>
        <taxon>Phaseoleae</taxon>
        <taxon>Mucuna</taxon>
    </lineage>
</organism>
<reference evidence="1" key="1">
    <citation type="submission" date="2018-05" db="EMBL/GenBank/DDBJ databases">
        <title>Draft genome of Mucuna pruriens seed.</title>
        <authorList>
            <person name="Nnadi N.E."/>
            <person name="Vos R."/>
            <person name="Hasami M.H."/>
            <person name="Devisetty U.K."/>
            <person name="Aguiy J.C."/>
        </authorList>
    </citation>
    <scope>NUCLEOTIDE SEQUENCE [LARGE SCALE GENOMIC DNA]</scope>
    <source>
        <strain evidence="1">JCA_2017</strain>
    </source>
</reference>
<sequence>MKSNDGRLGHYPQAAPLPTFWDNPLALRLTKPPSHHTSASFPRPKTLCQGSMKPRSTNVHLGFMDLFHETLREQHHQLQAFPGTLRGVAMQWFAGLPPKNIHTFNNLAKIFVSQIVGNYAKRLEVADLFDIWYTKDESLKKNP</sequence>
<evidence type="ECO:0000313" key="2">
    <source>
        <dbReference type="Proteomes" id="UP000257109"/>
    </source>
</evidence>
<proteinExistence type="predicted"/>
<keyword evidence="2" id="KW-1185">Reference proteome</keyword>